<evidence type="ECO:0000313" key="1">
    <source>
        <dbReference type="EMBL" id="CTR06096.1"/>
    </source>
</evidence>
<gene>
    <name evidence="1" type="primary">FGENESH: predicted gene_3.408</name>
    <name evidence="1" type="ORF">BN2166_0019570</name>
</gene>
<dbReference type="EMBL" id="CWKI01000003">
    <property type="protein sequence ID" value="CTR06096.1"/>
    <property type="molecule type" value="Genomic_DNA"/>
</dbReference>
<dbReference type="Proteomes" id="UP000199069">
    <property type="component" value="Unassembled WGS sequence"/>
</dbReference>
<accession>A0A0K3CFW8</accession>
<keyword evidence="2" id="KW-1185">Reference proteome</keyword>
<reference evidence="1 2" key="1">
    <citation type="submission" date="2015-07" db="EMBL/GenBank/DDBJ databases">
        <authorList>
            <person name="Cajimat M.N.B."/>
            <person name="Milazzo M.L."/>
            <person name="Fulhorst C.F."/>
        </authorList>
    </citation>
    <scope>NUCLEOTIDE SEQUENCE [LARGE SCALE GENOMIC DNA]</scope>
    <source>
        <strain evidence="1">Single colony</strain>
    </source>
</reference>
<dbReference type="AlphaFoldDB" id="A0A0K3CFW8"/>
<evidence type="ECO:0000313" key="2">
    <source>
        <dbReference type="Proteomes" id="UP000199069"/>
    </source>
</evidence>
<organism evidence="1 2">
    <name type="scientific">Rhodotorula toruloides</name>
    <name type="common">Yeast</name>
    <name type="synonym">Rhodosporidium toruloides</name>
    <dbReference type="NCBI Taxonomy" id="5286"/>
    <lineage>
        <taxon>Eukaryota</taxon>
        <taxon>Fungi</taxon>
        <taxon>Dikarya</taxon>
        <taxon>Basidiomycota</taxon>
        <taxon>Pucciniomycotina</taxon>
        <taxon>Microbotryomycetes</taxon>
        <taxon>Sporidiobolales</taxon>
        <taxon>Sporidiobolaceae</taxon>
        <taxon>Rhodotorula</taxon>
    </lineage>
</organism>
<sequence>MPEQHPVTDTLSARGQATLTDLPPEVLSLVCAEARRQDERWIQSSSKWDWSDEHLGRGARRTLDLSKAKGRHKLYEPGEWLGRSLLALSLVCRRTRAAARPFLCETIDEGHIAKPVFRIGALPGSLVNSVSHLSIGTGGAAEVINAIQAIPLLPSLSKFSLRLGGLYGDDALSPFHSDHIDADIIDALRARLASIPHLAFYDVWDAALPMVASFFTLALRHLELHSQGPYYDLFSGALSTDFGKNSGFFDYWPNLKSLALDSGALGGYVLDRLADTRTCLTSLRTLDIALWDLHAIPAIACVAPCMATLRLRLPYNTGPVKPNFGDPADVHFLHVERLELFGPRGLSSVVSCFSTSPLRHLSIALPSYDAPDTGAPTDFFHRDSKVPIPPALDSVFLYNITALPLLDFLAFRDRIEARNVLLRARPKELRPTAEDRAELLKAGHDELALKEARLCRIRETLQWALRRSEWLSALGDWKGLDELEWALERMGDVQDRVLALTRFAALLCRSTTLTTSLILISLSPFSLIYRASTAFERPARFTAVLLGSLQSVYQRQCSPKTPPCPTRPRRRQRPFLRTAAQLSRISRPPSSNRFPKRLIIRISGSRSVKNRTPLTSTRGKYYALPKLVEDSEALNTSKRPWLGRSLPALSLVNKACREAALLFLCKEITQKHFKSAAFRLGKLPPSLLEGIAEVRLLEGPPDELVNIVLAMPQLCCLSKVSISLALLGLVGGGHAPQKVDEDAVKVLAAEFSSVCHVVILDFRSADAFDMVAKLLAPGWVHRLEIRDGKYRSRRGPPEDHFPKLRAAMLGLDSLVLVDENKAHPALSHALIDAMGKTRTILPNLRYFHVTLDTPGRVPLISRLAPALRVLRLEMNEIKSLINRPRADLVYFKHVEGLEIRGPRTTTPVLWLFAQSPLTDLCIELCSNPGKVFDENADLFHLETSADLPTSVQTLTLFGTRHIRRDEHAVFKQRVDDRGIAFESDATIVYRAHGSPTEVDVSAGADGIRARKDDVLQKARWASDRIKWLQCVGDEDGVRELRDALKRVKELSRASSTAERYAELATLILVDSLALPSHRATSPFFLQHRWAGRDGSNARR</sequence>
<name>A0A0K3CFW8_RHOTO</name>
<proteinExistence type="predicted"/>
<protein>
    <submittedName>
        <fullName evidence="1">BY PROTMAP: gi|342320114|gb|EGU12057.1| Proteophosphoglycan ppg4 [Rhodotorula glutinis ATCC 204091]</fullName>
    </submittedName>
</protein>